<accession>A0A0C9SV35</accession>
<feature type="region of interest" description="Disordered" evidence="1">
    <location>
        <begin position="52"/>
        <end position="92"/>
    </location>
</feature>
<proteinExistence type="predicted"/>
<gene>
    <name evidence="2" type="ORF">PLICRDRAFT_181063</name>
</gene>
<keyword evidence="3" id="KW-1185">Reference proteome</keyword>
<sequence length="145" mass="15612">MSHLRKAPTPFPCVRAPTPTPTPTLACPRSPACPRPERPRQLLACASTHARIRRAPAQSAHGNSSAPAESAHTNSVRVCAPAPTPAHLRGHSHVGTNVQSAHVSLPPACLRIYADVGRSVPTPRPPIAHLRQWPEMPHHTFACER</sequence>
<feature type="region of interest" description="Disordered" evidence="1">
    <location>
        <begin position="1"/>
        <end position="38"/>
    </location>
</feature>
<evidence type="ECO:0000313" key="3">
    <source>
        <dbReference type="Proteomes" id="UP000053263"/>
    </source>
</evidence>
<dbReference type="HOGENOM" id="CLU_1787627_0_0_1"/>
<dbReference type="Proteomes" id="UP000053263">
    <property type="component" value="Unassembled WGS sequence"/>
</dbReference>
<protein>
    <submittedName>
        <fullName evidence="2">Unplaced genomic scaffold PLICRscaffold_123, whole genome shotgun sequence</fullName>
    </submittedName>
</protein>
<reference evidence="2 3" key="1">
    <citation type="submission" date="2014-06" db="EMBL/GenBank/DDBJ databases">
        <title>Evolutionary Origins and Diversification of the Mycorrhizal Mutualists.</title>
        <authorList>
            <consortium name="DOE Joint Genome Institute"/>
            <consortium name="Mycorrhizal Genomics Consortium"/>
            <person name="Kohler A."/>
            <person name="Kuo A."/>
            <person name="Nagy L.G."/>
            <person name="Floudas D."/>
            <person name="Copeland A."/>
            <person name="Barry K.W."/>
            <person name="Cichocki N."/>
            <person name="Veneault-Fourrey C."/>
            <person name="LaButti K."/>
            <person name="Lindquist E.A."/>
            <person name="Lipzen A."/>
            <person name="Lundell T."/>
            <person name="Morin E."/>
            <person name="Murat C."/>
            <person name="Riley R."/>
            <person name="Ohm R."/>
            <person name="Sun H."/>
            <person name="Tunlid A."/>
            <person name="Henrissat B."/>
            <person name="Grigoriev I.V."/>
            <person name="Hibbett D.S."/>
            <person name="Martin F."/>
        </authorList>
    </citation>
    <scope>NUCLEOTIDE SEQUENCE [LARGE SCALE GENOMIC DNA]</scope>
    <source>
        <strain evidence="2 3">FD-325 SS-3</strain>
    </source>
</reference>
<organism evidence="2 3">
    <name type="scientific">Plicaturopsis crispa FD-325 SS-3</name>
    <dbReference type="NCBI Taxonomy" id="944288"/>
    <lineage>
        <taxon>Eukaryota</taxon>
        <taxon>Fungi</taxon>
        <taxon>Dikarya</taxon>
        <taxon>Basidiomycota</taxon>
        <taxon>Agaricomycotina</taxon>
        <taxon>Agaricomycetes</taxon>
        <taxon>Agaricomycetidae</taxon>
        <taxon>Amylocorticiales</taxon>
        <taxon>Amylocorticiaceae</taxon>
        <taxon>Plicatura</taxon>
        <taxon>Plicaturopsis crispa</taxon>
    </lineage>
</organism>
<dbReference type="EMBL" id="KN832676">
    <property type="protein sequence ID" value="KII82765.1"/>
    <property type="molecule type" value="Genomic_DNA"/>
</dbReference>
<evidence type="ECO:0000256" key="1">
    <source>
        <dbReference type="SAM" id="MobiDB-lite"/>
    </source>
</evidence>
<feature type="compositionally biased region" description="Polar residues" evidence="1">
    <location>
        <begin position="60"/>
        <end position="76"/>
    </location>
</feature>
<name>A0A0C9SV35_PLICR</name>
<dbReference type="AlphaFoldDB" id="A0A0C9SV35"/>
<evidence type="ECO:0000313" key="2">
    <source>
        <dbReference type="EMBL" id="KII82765.1"/>
    </source>
</evidence>